<organism evidence="2 3">
    <name type="scientific">Ampelomyces quisqualis</name>
    <name type="common">Powdery mildew agent</name>
    <dbReference type="NCBI Taxonomy" id="50730"/>
    <lineage>
        <taxon>Eukaryota</taxon>
        <taxon>Fungi</taxon>
        <taxon>Dikarya</taxon>
        <taxon>Ascomycota</taxon>
        <taxon>Pezizomycotina</taxon>
        <taxon>Dothideomycetes</taxon>
        <taxon>Pleosporomycetidae</taxon>
        <taxon>Pleosporales</taxon>
        <taxon>Pleosporineae</taxon>
        <taxon>Phaeosphaeriaceae</taxon>
        <taxon>Ampelomyces</taxon>
    </lineage>
</organism>
<dbReference type="EMBL" id="ML979137">
    <property type="protein sequence ID" value="KAF1914815.1"/>
    <property type="molecule type" value="Genomic_DNA"/>
</dbReference>
<keyword evidence="3" id="KW-1185">Reference proteome</keyword>
<dbReference type="SUPFAM" id="SSF48452">
    <property type="entry name" value="TPR-like"/>
    <property type="match status" value="1"/>
</dbReference>
<sequence>MRLIERKDNGVCSLVKFNRQEIPPYAILSHTWGTDDEELTFQELQANTPGIQEKRGYAKLDFCATQASRDNLRYFWLDTCCIDKSNSAELAEAIVSMYSWYRNATTCYVYLPDFSIKSNEGGLPVDALRRCRWFSRGWTLQELIAPTKVEFFSKEGHRLGDRSLMAQHLQQVTGIRAEILRGDLALDGVSIEERMSWLRNRETKIEEDAAYCMQGIFGVNMLPMYGETKESAFSRLENKIRKRAGHSKSFATLDGRLSKSSCKPFSTIPFAPDPDFVDRPDIIDWLGNKLARSGGRAALVGLGGVGKSQLAIQYAHGELTSRPGTFTFWVHASSQTRFEAAYRAFADKLDLPGRHDPKTNILKLVYDWLCDEANGFWLMVLDNVDDVDTFFAGSQHRQGNKASDDQLPLLASFLPQSRNGSILVTSRSKEAAARLVGGYNHIKEVRSMDTNQGLRLLHNKLSNAPDEQDAISLLAALDHMPLVISQAAAYINRRPHMNIADYLAKFRANSENKAFLLNWESDDLRRDASMSNSIVTTWQMSFESLREERPSAAELLSFMSCFSSQAIPKAVLRRHRKLHTESNEQENDERFFENDLDLLLSYSLVTATATDTCDMHPLVHFCTQLWVSKAGQKEHYDSKFVYLMAETFPNASYESFAQYEQLLPHVEGLINNTYADEATVQAWVHIITSMATFMWLRGDYGTGQAAAERILAVQEKMLGVDHEGTMKVLTILGLLMQGRGKYNEAEALHRRAMACRTRTLGQDHESTLISMGNLAWVLQDLGSYKESEALRRQALATYERIVGINHNRTLMGASNLAIGLQSLGKYEESEKYSRMALEGRIRNMGDQHPKTLLSLNNLGGVLHSQGKYGEAEVLYRKALAGRRTKLGQQHPMTLASLNNLASVLRDQERYGEAEPLARQVLEQWEKIDIHHPHTFTSMCNLSRVLEAKKEYREAETLGRRALEGREKVLGPQHTDTLISVNNLAGLLVEMGQYKEAAQLYERAAVGLEKDLGAEHPWTVSCRDNLDDARLQELKARRTSKNMFWRLKLRMGIRLKTHPV</sequence>
<dbReference type="NCBIfam" id="NF040586">
    <property type="entry name" value="FxSxx_TPR"/>
    <property type="match status" value="1"/>
</dbReference>
<gene>
    <name evidence="2" type="ORF">BDU57DRAFT_520013</name>
</gene>
<dbReference type="Gene3D" id="3.40.50.300">
    <property type="entry name" value="P-loop containing nucleotide triphosphate hydrolases"/>
    <property type="match status" value="1"/>
</dbReference>
<protein>
    <recommendedName>
        <fullName evidence="1">Heterokaryon incompatibility domain-containing protein</fullName>
    </recommendedName>
</protein>
<dbReference type="Pfam" id="PF06985">
    <property type="entry name" value="HET"/>
    <property type="match status" value="1"/>
</dbReference>
<evidence type="ECO:0000313" key="3">
    <source>
        <dbReference type="Proteomes" id="UP000800096"/>
    </source>
</evidence>
<dbReference type="AlphaFoldDB" id="A0A6A5QGW1"/>
<dbReference type="Gene3D" id="1.25.40.10">
    <property type="entry name" value="Tetratricopeptide repeat domain"/>
    <property type="match status" value="2"/>
</dbReference>
<dbReference type="PANTHER" id="PTHR10622:SF11">
    <property type="entry name" value="HET-DOMAIN-CONTAINING PROTEIN"/>
    <property type="match status" value="1"/>
</dbReference>
<dbReference type="PANTHER" id="PTHR10622">
    <property type="entry name" value="HET DOMAIN-CONTAINING PROTEIN"/>
    <property type="match status" value="1"/>
</dbReference>
<name>A0A6A5QGW1_AMPQU</name>
<evidence type="ECO:0000313" key="2">
    <source>
        <dbReference type="EMBL" id="KAF1914815.1"/>
    </source>
</evidence>
<dbReference type="InterPro" id="IPR027417">
    <property type="entry name" value="P-loop_NTPase"/>
</dbReference>
<dbReference type="InterPro" id="IPR019734">
    <property type="entry name" value="TPR_rpt"/>
</dbReference>
<evidence type="ECO:0000259" key="1">
    <source>
        <dbReference type="Pfam" id="PF06985"/>
    </source>
</evidence>
<dbReference type="OrthoDB" id="20872at2759"/>
<dbReference type="SUPFAM" id="SSF52540">
    <property type="entry name" value="P-loop containing nucleoside triphosphate hydrolases"/>
    <property type="match status" value="1"/>
</dbReference>
<dbReference type="InterPro" id="IPR011990">
    <property type="entry name" value="TPR-like_helical_dom_sf"/>
</dbReference>
<proteinExistence type="predicted"/>
<dbReference type="Proteomes" id="UP000800096">
    <property type="component" value="Unassembled WGS sequence"/>
</dbReference>
<dbReference type="Pfam" id="PF13374">
    <property type="entry name" value="TPR_10"/>
    <property type="match status" value="1"/>
</dbReference>
<dbReference type="InterPro" id="IPR010730">
    <property type="entry name" value="HET"/>
</dbReference>
<dbReference type="SMART" id="SM00028">
    <property type="entry name" value="TPR"/>
    <property type="match status" value="6"/>
</dbReference>
<accession>A0A6A5QGW1</accession>
<reference evidence="2" key="1">
    <citation type="journal article" date="2020" name="Stud. Mycol.">
        <title>101 Dothideomycetes genomes: a test case for predicting lifestyles and emergence of pathogens.</title>
        <authorList>
            <person name="Haridas S."/>
            <person name="Albert R."/>
            <person name="Binder M."/>
            <person name="Bloem J."/>
            <person name="Labutti K."/>
            <person name="Salamov A."/>
            <person name="Andreopoulos B."/>
            <person name="Baker S."/>
            <person name="Barry K."/>
            <person name="Bills G."/>
            <person name="Bluhm B."/>
            <person name="Cannon C."/>
            <person name="Castanera R."/>
            <person name="Culley D."/>
            <person name="Daum C."/>
            <person name="Ezra D."/>
            <person name="Gonzalez J."/>
            <person name="Henrissat B."/>
            <person name="Kuo A."/>
            <person name="Liang C."/>
            <person name="Lipzen A."/>
            <person name="Lutzoni F."/>
            <person name="Magnuson J."/>
            <person name="Mondo S."/>
            <person name="Nolan M."/>
            <person name="Ohm R."/>
            <person name="Pangilinan J."/>
            <person name="Park H.-J."/>
            <person name="Ramirez L."/>
            <person name="Alfaro M."/>
            <person name="Sun H."/>
            <person name="Tritt A."/>
            <person name="Yoshinaga Y."/>
            <person name="Zwiers L.-H."/>
            <person name="Turgeon B."/>
            <person name="Goodwin S."/>
            <person name="Spatafora J."/>
            <person name="Crous P."/>
            <person name="Grigoriev I."/>
        </authorList>
    </citation>
    <scope>NUCLEOTIDE SEQUENCE</scope>
    <source>
        <strain evidence="2">HMLAC05119</strain>
    </source>
</reference>
<dbReference type="Pfam" id="PF13424">
    <property type="entry name" value="TPR_12"/>
    <property type="match status" value="3"/>
</dbReference>
<feature type="domain" description="Heterokaryon incompatibility" evidence="1">
    <location>
        <begin position="25"/>
        <end position="112"/>
    </location>
</feature>